<reference evidence="7 8" key="1">
    <citation type="journal article" date="2016" name="Nat. Commun.">
        <title>Thousands of microbial genomes shed light on interconnected biogeochemical processes in an aquifer system.</title>
        <authorList>
            <person name="Anantharaman K."/>
            <person name="Brown C.T."/>
            <person name="Hug L.A."/>
            <person name="Sharon I."/>
            <person name="Castelle C.J."/>
            <person name="Probst A.J."/>
            <person name="Thomas B.C."/>
            <person name="Singh A."/>
            <person name="Wilkins M.J."/>
            <person name="Karaoz U."/>
            <person name="Brodie E.L."/>
            <person name="Williams K.H."/>
            <person name="Hubbard S.S."/>
            <person name="Banfield J.F."/>
        </authorList>
    </citation>
    <scope>NUCLEOTIDE SEQUENCE [LARGE SCALE GENOMIC DNA]</scope>
</reference>
<accession>A0A1F4XHR2</accession>
<dbReference type="GO" id="GO:0070181">
    <property type="term" value="F:small ribosomal subunit rRNA binding"/>
    <property type="evidence" value="ECO:0007669"/>
    <property type="project" value="TreeGrafter"/>
</dbReference>
<evidence type="ECO:0000256" key="1">
    <source>
        <dbReference type="ARBA" id="ARBA00005589"/>
    </source>
</evidence>
<dbReference type="PANTHER" id="PTHR13479">
    <property type="entry name" value="30S RIBOSOMAL PROTEIN S18"/>
    <property type="match status" value="1"/>
</dbReference>
<proteinExistence type="inferred from homology"/>
<evidence type="ECO:0000256" key="6">
    <source>
        <dbReference type="RuleBase" id="RU003910"/>
    </source>
</evidence>
<protein>
    <recommendedName>
        <fullName evidence="4 5">Small ribosomal subunit protein bS18</fullName>
    </recommendedName>
</protein>
<evidence type="ECO:0000256" key="5">
    <source>
        <dbReference type="HAMAP-Rule" id="MF_00270"/>
    </source>
</evidence>
<keyword evidence="5" id="KW-0694">RNA-binding</keyword>
<dbReference type="Pfam" id="PF01084">
    <property type="entry name" value="Ribosomal_S18"/>
    <property type="match status" value="1"/>
</dbReference>
<dbReference type="Gene3D" id="4.10.640.10">
    <property type="entry name" value="Ribosomal protein S18"/>
    <property type="match status" value="1"/>
</dbReference>
<evidence type="ECO:0000256" key="3">
    <source>
        <dbReference type="ARBA" id="ARBA00023274"/>
    </source>
</evidence>
<evidence type="ECO:0000256" key="2">
    <source>
        <dbReference type="ARBA" id="ARBA00022980"/>
    </source>
</evidence>
<gene>
    <name evidence="5" type="primary">rpsR</name>
    <name evidence="7" type="ORF">A2943_00590</name>
</gene>
<dbReference type="GO" id="GO:0006412">
    <property type="term" value="P:translation"/>
    <property type="evidence" value="ECO:0007669"/>
    <property type="project" value="UniProtKB-UniRule"/>
</dbReference>
<keyword evidence="2 5" id="KW-0689">Ribosomal protein</keyword>
<dbReference type="PANTHER" id="PTHR13479:SF40">
    <property type="entry name" value="SMALL RIBOSOMAL SUBUNIT PROTEIN BS18M"/>
    <property type="match status" value="1"/>
</dbReference>
<dbReference type="PROSITE" id="PS00057">
    <property type="entry name" value="RIBOSOMAL_S18"/>
    <property type="match status" value="1"/>
</dbReference>
<sequence length="70" mass="7974">MATPRTETQLYGAQIGTIDYKDTETLKKFINPHGKIMPRRRTGLSAVNQRALAQAVKRARFMALLPYIVR</sequence>
<comment type="similarity">
    <text evidence="1 5 6">Belongs to the bacterial ribosomal protein bS18 family.</text>
</comment>
<dbReference type="Proteomes" id="UP000176185">
    <property type="component" value="Unassembled WGS sequence"/>
</dbReference>
<name>A0A1F4XHR2_9BACT</name>
<dbReference type="AlphaFoldDB" id="A0A1F4XHR2"/>
<dbReference type="InterPro" id="IPR001648">
    <property type="entry name" value="Ribosomal_bS18"/>
</dbReference>
<dbReference type="InterPro" id="IPR036870">
    <property type="entry name" value="Ribosomal_bS18_sf"/>
</dbReference>
<dbReference type="HAMAP" id="MF_00270">
    <property type="entry name" value="Ribosomal_bS18"/>
    <property type="match status" value="1"/>
</dbReference>
<dbReference type="STRING" id="1797243.A2943_00590"/>
<keyword evidence="3 5" id="KW-0687">Ribonucleoprotein</keyword>
<dbReference type="InterPro" id="IPR018275">
    <property type="entry name" value="Ribosomal_bS18_CS"/>
</dbReference>
<comment type="subunit">
    <text evidence="5">Part of the 30S ribosomal subunit. Forms a tight heterodimer with protein bS6.</text>
</comment>
<comment type="caution">
    <text evidence="7">The sequence shown here is derived from an EMBL/GenBank/DDBJ whole genome shotgun (WGS) entry which is preliminary data.</text>
</comment>
<evidence type="ECO:0000313" key="8">
    <source>
        <dbReference type="Proteomes" id="UP000176185"/>
    </source>
</evidence>
<dbReference type="GO" id="GO:0003735">
    <property type="term" value="F:structural constituent of ribosome"/>
    <property type="evidence" value="ECO:0007669"/>
    <property type="project" value="InterPro"/>
</dbReference>
<evidence type="ECO:0000256" key="4">
    <source>
        <dbReference type="ARBA" id="ARBA00035141"/>
    </source>
</evidence>
<dbReference type="GO" id="GO:0022627">
    <property type="term" value="C:cytosolic small ribosomal subunit"/>
    <property type="evidence" value="ECO:0007669"/>
    <property type="project" value="TreeGrafter"/>
</dbReference>
<keyword evidence="5" id="KW-0699">rRNA-binding</keyword>
<organism evidence="7 8">
    <name type="scientific">Candidatus Adlerbacteria bacterium RIFCSPLOWO2_01_FULL_51_16</name>
    <dbReference type="NCBI Taxonomy" id="1797243"/>
    <lineage>
        <taxon>Bacteria</taxon>
        <taxon>Candidatus Adleribacteriota</taxon>
    </lineage>
</organism>
<dbReference type="SUPFAM" id="SSF46911">
    <property type="entry name" value="Ribosomal protein S18"/>
    <property type="match status" value="1"/>
</dbReference>
<dbReference type="NCBIfam" id="TIGR00165">
    <property type="entry name" value="S18"/>
    <property type="match status" value="1"/>
</dbReference>
<dbReference type="PRINTS" id="PR00974">
    <property type="entry name" value="RIBOSOMALS18"/>
</dbReference>
<evidence type="ECO:0000313" key="7">
    <source>
        <dbReference type="EMBL" id="OGC81136.1"/>
    </source>
</evidence>
<comment type="function">
    <text evidence="5">Binds as a heterodimer with protein bS6 to the central domain of the 16S rRNA, where it helps stabilize the platform of the 30S subunit.</text>
</comment>
<dbReference type="EMBL" id="MEWX01000003">
    <property type="protein sequence ID" value="OGC81136.1"/>
    <property type="molecule type" value="Genomic_DNA"/>
</dbReference>